<organism evidence="1 2">
    <name type="scientific">Methylobacterium jeotgali</name>
    <dbReference type="NCBI Taxonomy" id="381630"/>
    <lineage>
        <taxon>Bacteria</taxon>
        <taxon>Pseudomonadati</taxon>
        <taxon>Pseudomonadota</taxon>
        <taxon>Alphaproteobacteria</taxon>
        <taxon>Hyphomicrobiales</taxon>
        <taxon>Methylobacteriaceae</taxon>
        <taxon>Methylobacterium</taxon>
    </lineage>
</organism>
<evidence type="ECO:0000313" key="1">
    <source>
        <dbReference type="EMBL" id="GJE08647.1"/>
    </source>
</evidence>
<sequence>MTASGVWHSTVYELRRLIVVLALRVIIAVVPREDRRTIQAVGVMLEAFKADHRS</sequence>
<protein>
    <recommendedName>
        <fullName evidence="3">Transposase</fullName>
    </recommendedName>
</protein>
<accession>A0ABQ4T0M6</accession>
<evidence type="ECO:0000313" key="2">
    <source>
        <dbReference type="Proteomes" id="UP001055102"/>
    </source>
</evidence>
<evidence type="ECO:0008006" key="3">
    <source>
        <dbReference type="Google" id="ProtNLM"/>
    </source>
</evidence>
<dbReference type="EMBL" id="BPQR01000084">
    <property type="protein sequence ID" value="GJE08647.1"/>
    <property type="molecule type" value="Genomic_DNA"/>
</dbReference>
<reference evidence="1" key="1">
    <citation type="journal article" date="2021" name="Front. Microbiol.">
        <title>Comprehensive Comparative Genomics and Phenotyping of Methylobacterium Species.</title>
        <authorList>
            <person name="Alessa O."/>
            <person name="Ogura Y."/>
            <person name="Fujitani Y."/>
            <person name="Takami H."/>
            <person name="Hayashi T."/>
            <person name="Sahin N."/>
            <person name="Tani A."/>
        </authorList>
    </citation>
    <scope>NUCLEOTIDE SEQUENCE</scope>
    <source>
        <strain evidence="1">LMG 23639</strain>
    </source>
</reference>
<dbReference type="Proteomes" id="UP001055102">
    <property type="component" value="Unassembled WGS sequence"/>
</dbReference>
<name>A0ABQ4T0M6_9HYPH</name>
<proteinExistence type="predicted"/>
<keyword evidence="2" id="KW-1185">Reference proteome</keyword>
<gene>
    <name evidence="1" type="ORF">AOPFMNJM_3990</name>
</gene>
<reference evidence="1" key="2">
    <citation type="submission" date="2021-08" db="EMBL/GenBank/DDBJ databases">
        <authorList>
            <person name="Tani A."/>
            <person name="Ola A."/>
            <person name="Ogura Y."/>
            <person name="Katsura K."/>
            <person name="Hayashi T."/>
        </authorList>
    </citation>
    <scope>NUCLEOTIDE SEQUENCE</scope>
    <source>
        <strain evidence="1">LMG 23639</strain>
    </source>
</reference>
<comment type="caution">
    <text evidence="1">The sequence shown here is derived from an EMBL/GenBank/DDBJ whole genome shotgun (WGS) entry which is preliminary data.</text>
</comment>